<dbReference type="Pfam" id="PF14278">
    <property type="entry name" value="TetR_C_8"/>
    <property type="match status" value="1"/>
</dbReference>
<keyword evidence="1 2" id="KW-0238">DNA-binding</keyword>
<feature type="DNA-binding region" description="H-T-H motif" evidence="2">
    <location>
        <begin position="34"/>
        <end position="53"/>
    </location>
</feature>
<dbReference type="PANTHER" id="PTHR43479">
    <property type="entry name" value="ACREF/ENVCD OPERON REPRESSOR-RELATED"/>
    <property type="match status" value="1"/>
</dbReference>
<evidence type="ECO:0000256" key="2">
    <source>
        <dbReference type="PROSITE-ProRule" id="PRU00335"/>
    </source>
</evidence>
<dbReference type="GO" id="GO:0003677">
    <property type="term" value="F:DNA binding"/>
    <property type="evidence" value="ECO:0007669"/>
    <property type="project" value="UniProtKB-UniRule"/>
</dbReference>
<sequence length="185" mass="21477">MTYSGTNPTAKQSKELLANALAQLLSTKKFTQISIKEICEEAQVSRQTFYNLFDSKDDILRYYLEATMKTMFAPLWQKRDQSPDHLINVTIRYVETNRFFLRLLVENSLQSMFLQAIQSGITELTKNEPTDYSEFRKAFIAGGLTQAIIQWIYEPQNVKSTEFSEMLSEMIKTLQEKLLRSLGYV</sequence>
<dbReference type="InterPro" id="IPR039532">
    <property type="entry name" value="TetR_C_Firmicutes"/>
</dbReference>
<gene>
    <name evidence="4" type="ORF">LM010_12150</name>
</gene>
<dbReference type="InterPro" id="IPR009057">
    <property type="entry name" value="Homeodomain-like_sf"/>
</dbReference>
<protein>
    <submittedName>
        <fullName evidence="4">TetR family transcriptional regulator</fullName>
    </submittedName>
</protein>
<dbReference type="Pfam" id="PF00440">
    <property type="entry name" value="TetR_N"/>
    <property type="match status" value="1"/>
</dbReference>
<organism evidence="4 5">
    <name type="scientific">Lacticaseibacillus manihotivorans</name>
    <dbReference type="NCBI Taxonomy" id="88233"/>
    <lineage>
        <taxon>Bacteria</taxon>
        <taxon>Bacillati</taxon>
        <taxon>Bacillota</taxon>
        <taxon>Bacilli</taxon>
        <taxon>Lactobacillales</taxon>
        <taxon>Lactobacillaceae</taxon>
        <taxon>Lacticaseibacillus</taxon>
    </lineage>
</organism>
<dbReference type="EMBL" id="CP045068">
    <property type="protein sequence ID" value="QFQ92124.1"/>
    <property type="molecule type" value="Genomic_DNA"/>
</dbReference>
<name>A0A5P8JTM0_9LACO</name>
<dbReference type="PROSITE" id="PS50977">
    <property type="entry name" value="HTH_TETR_2"/>
    <property type="match status" value="1"/>
</dbReference>
<evidence type="ECO:0000313" key="5">
    <source>
        <dbReference type="Proteomes" id="UP000388452"/>
    </source>
</evidence>
<evidence type="ECO:0000313" key="4">
    <source>
        <dbReference type="EMBL" id="QFQ92124.1"/>
    </source>
</evidence>
<evidence type="ECO:0000259" key="3">
    <source>
        <dbReference type="PROSITE" id="PS50977"/>
    </source>
</evidence>
<dbReference type="PANTHER" id="PTHR43479:SF11">
    <property type="entry name" value="ACREF_ENVCD OPERON REPRESSOR-RELATED"/>
    <property type="match status" value="1"/>
</dbReference>
<dbReference type="Proteomes" id="UP000388452">
    <property type="component" value="Chromosome"/>
</dbReference>
<dbReference type="Gene3D" id="1.10.357.10">
    <property type="entry name" value="Tetracycline Repressor, domain 2"/>
    <property type="match status" value="1"/>
</dbReference>
<evidence type="ECO:0000256" key="1">
    <source>
        <dbReference type="ARBA" id="ARBA00023125"/>
    </source>
</evidence>
<dbReference type="SUPFAM" id="SSF46689">
    <property type="entry name" value="Homeodomain-like"/>
    <property type="match status" value="1"/>
</dbReference>
<proteinExistence type="predicted"/>
<dbReference type="AlphaFoldDB" id="A0A5P8JTM0"/>
<dbReference type="RefSeq" id="WP_056964886.1">
    <property type="nucleotide sequence ID" value="NZ_CP045068.1"/>
</dbReference>
<reference evidence="4 5" key="1">
    <citation type="submission" date="2019-10" db="EMBL/GenBank/DDBJ databases">
        <title>Genome sequencing of Lactobacillus manihotivorans.</title>
        <authorList>
            <person name="Kim K."/>
        </authorList>
    </citation>
    <scope>NUCLEOTIDE SEQUENCE [LARGE SCALE GENOMIC DNA]</scope>
    <source>
        <strain evidence="4 5">LM010</strain>
    </source>
</reference>
<accession>A0A5P8JTM0</accession>
<dbReference type="InterPro" id="IPR050624">
    <property type="entry name" value="HTH-type_Tx_Regulator"/>
</dbReference>
<feature type="domain" description="HTH tetR-type" evidence="3">
    <location>
        <begin position="11"/>
        <end position="71"/>
    </location>
</feature>
<dbReference type="InterPro" id="IPR001647">
    <property type="entry name" value="HTH_TetR"/>
</dbReference>